<feature type="compositionally biased region" description="Basic and acidic residues" evidence="1">
    <location>
        <begin position="471"/>
        <end position="486"/>
    </location>
</feature>
<evidence type="ECO:0000256" key="1">
    <source>
        <dbReference type="SAM" id="MobiDB-lite"/>
    </source>
</evidence>
<keyword evidence="4" id="KW-1185">Reference proteome</keyword>
<dbReference type="Proteomes" id="UP000014500">
    <property type="component" value="Unassembled WGS sequence"/>
</dbReference>
<dbReference type="EnsemblMetazoa" id="SMAR009318-RA">
    <property type="protein sequence ID" value="SMAR009318-PA"/>
    <property type="gene ID" value="SMAR009318"/>
</dbReference>
<evidence type="ECO:0000313" key="4">
    <source>
        <dbReference type="Proteomes" id="UP000014500"/>
    </source>
</evidence>
<accession>T1J6P6</accession>
<dbReference type="HOGENOM" id="CLU_534578_0_0_1"/>
<feature type="signal peptide" evidence="2">
    <location>
        <begin position="1"/>
        <end position="17"/>
    </location>
</feature>
<feature type="chain" id="PRO_5004579990" evidence="2">
    <location>
        <begin position="18"/>
        <end position="510"/>
    </location>
</feature>
<feature type="region of interest" description="Disordered" evidence="1">
    <location>
        <begin position="450"/>
        <end position="510"/>
    </location>
</feature>
<dbReference type="AlphaFoldDB" id="T1J6P6"/>
<sequence length="510" mass="54943">MFLIAVFLLLFLNSQQCLKLNEMAIEERDDSGLLTVQELTLLGLSLCEKLTSAEDFVNSPFTFGVGKGLLRAKLPLPGPGALNPKVHRFFSYLYDKINEAEDTLINYLENKKKKAKPPPNDDDDHKQLELIDFLDIGKFVCKGIRVGYDIITSKAGDLLGLGNIRIPVRDLRFSLDWLKVIDFLNLKTIPERFERLINGKLGQIPPVDTDFINHIVENIAQNISSIFMPKLLGGKLGKSVSAALGGVNNLIGNLFPINKGSGLLFGSSDGKPGLLFGGGDEQKSGLLFGGGDEQKSGLLFGGGDEQKSGLLFGGGHKQKSGLLFGGGDEQKSGLLFGGGDKQKQKSGLLFGGGDEQKSGLLFGGGDEQKQKSGLLFNGGSGSGFLFSGDQENISTAIPTEKPKDGGLLFAKTGFLFSSDKKKITSAEPTKKPKASGFLFADSGFLFPKKETTQETNTIKSEDTELSTSSGDGHEKKTPEEPTEKPKTSGLLFADSGFLFSKKEQLKKPMQ</sequence>
<protein>
    <submittedName>
        <fullName evidence="3">Uncharacterized protein</fullName>
    </submittedName>
</protein>
<organism evidence="3 4">
    <name type="scientific">Strigamia maritima</name>
    <name type="common">European centipede</name>
    <name type="synonym">Geophilus maritimus</name>
    <dbReference type="NCBI Taxonomy" id="126957"/>
    <lineage>
        <taxon>Eukaryota</taxon>
        <taxon>Metazoa</taxon>
        <taxon>Ecdysozoa</taxon>
        <taxon>Arthropoda</taxon>
        <taxon>Myriapoda</taxon>
        <taxon>Chilopoda</taxon>
        <taxon>Pleurostigmophora</taxon>
        <taxon>Geophilomorpha</taxon>
        <taxon>Linotaeniidae</taxon>
        <taxon>Strigamia</taxon>
    </lineage>
</organism>
<evidence type="ECO:0000256" key="2">
    <source>
        <dbReference type="SAM" id="SignalP"/>
    </source>
</evidence>
<feature type="compositionally biased region" description="Basic and acidic residues" evidence="1">
    <location>
        <begin position="500"/>
        <end position="510"/>
    </location>
</feature>
<reference evidence="4" key="1">
    <citation type="submission" date="2011-05" db="EMBL/GenBank/DDBJ databases">
        <authorList>
            <person name="Richards S.R."/>
            <person name="Qu J."/>
            <person name="Jiang H."/>
            <person name="Jhangiani S.N."/>
            <person name="Agravi P."/>
            <person name="Goodspeed R."/>
            <person name="Gross S."/>
            <person name="Mandapat C."/>
            <person name="Jackson L."/>
            <person name="Mathew T."/>
            <person name="Pu L."/>
            <person name="Thornton R."/>
            <person name="Saada N."/>
            <person name="Wilczek-Boney K.B."/>
            <person name="Lee S."/>
            <person name="Kovar C."/>
            <person name="Wu Y."/>
            <person name="Scherer S.E."/>
            <person name="Worley K.C."/>
            <person name="Muzny D.M."/>
            <person name="Gibbs R."/>
        </authorList>
    </citation>
    <scope>NUCLEOTIDE SEQUENCE</scope>
    <source>
        <strain evidence="4">Brora</strain>
    </source>
</reference>
<keyword evidence="2" id="KW-0732">Signal</keyword>
<reference evidence="3" key="2">
    <citation type="submission" date="2015-02" db="UniProtKB">
        <authorList>
            <consortium name="EnsemblMetazoa"/>
        </authorList>
    </citation>
    <scope>IDENTIFICATION</scope>
</reference>
<name>T1J6P6_STRMM</name>
<dbReference type="EMBL" id="JH431880">
    <property type="status" value="NOT_ANNOTATED_CDS"/>
    <property type="molecule type" value="Genomic_DNA"/>
</dbReference>
<proteinExistence type="predicted"/>
<evidence type="ECO:0000313" key="3">
    <source>
        <dbReference type="EnsemblMetazoa" id="SMAR009318-PA"/>
    </source>
</evidence>